<dbReference type="Pfam" id="PF08769">
    <property type="entry name" value="Spo0A_C"/>
    <property type="match status" value="1"/>
</dbReference>
<dbReference type="GO" id="GO:0003677">
    <property type="term" value="F:DNA binding"/>
    <property type="evidence" value="ECO:0007669"/>
    <property type="project" value="InterPro"/>
</dbReference>
<evidence type="ECO:0000313" key="3">
    <source>
        <dbReference type="Proteomes" id="UP000004259"/>
    </source>
</evidence>
<dbReference type="InterPro" id="IPR014879">
    <property type="entry name" value="Spo0A_C"/>
</dbReference>
<evidence type="ECO:0000259" key="1">
    <source>
        <dbReference type="Pfam" id="PF08769"/>
    </source>
</evidence>
<accession>E9SBY8</accession>
<dbReference type="InterPro" id="IPR016032">
    <property type="entry name" value="Sig_transdc_resp-reg_C-effctor"/>
</dbReference>
<gene>
    <name evidence="2" type="ORF">CUS_6804</name>
</gene>
<dbReference type="AlphaFoldDB" id="E9SBY8"/>
<dbReference type="SUPFAM" id="SSF46894">
    <property type="entry name" value="C-terminal effector domain of the bipartite response regulators"/>
    <property type="match status" value="1"/>
</dbReference>
<evidence type="ECO:0000313" key="2">
    <source>
        <dbReference type="EMBL" id="EGC03164.1"/>
    </source>
</evidence>
<dbReference type="GO" id="GO:0042173">
    <property type="term" value="P:regulation of sporulation resulting in formation of a cellular spore"/>
    <property type="evidence" value="ECO:0007669"/>
    <property type="project" value="InterPro"/>
</dbReference>
<dbReference type="GO" id="GO:0005737">
    <property type="term" value="C:cytoplasm"/>
    <property type="evidence" value="ECO:0007669"/>
    <property type="project" value="InterPro"/>
</dbReference>
<proteinExistence type="predicted"/>
<dbReference type="GO" id="GO:0003700">
    <property type="term" value="F:DNA-binding transcription factor activity"/>
    <property type="evidence" value="ECO:0007669"/>
    <property type="project" value="InterPro"/>
</dbReference>
<organism evidence="2 3">
    <name type="scientific">Ruminococcus albus 8</name>
    <dbReference type="NCBI Taxonomy" id="246199"/>
    <lineage>
        <taxon>Bacteria</taxon>
        <taxon>Bacillati</taxon>
        <taxon>Bacillota</taxon>
        <taxon>Clostridia</taxon>
        <taxon>Eubacteriales</taxon>
        <taxon>Oscillospiraceae</taxon>
        <taxon>Ruminococcus</taxon>
    </lineage>
</organism>
<dbReference type="Proteomes" id="UP000004259">
    <property type="component" value="Unassembled WGS sequence"/>
</dbReference>
<dbReference type="InterPro" id="IPR036388">
    <property type="entry name" value="WH-like_DNA-bd_sf"/>
</dbReference>
<dbReference type="RefSeq" id="WP_002849314.1">
    <property type="nucleotide sequence ID" value="NZ_ADKM02000075.1"/>
</dbReference>
<feature type="domain" description="Sporulation initiation factor Spo0A C-terminal" evidence="1">
    <location>
        <begin position="176"/>
        <end position="265"/>
    </location>
</feature>
<comment type="caution">
    <text evidence="2">The sequence shown here is derived from an EMBL/GenBank/DDBJ whole genome shotgun (WGS) entry which is preliminary data.</text>
</comment>
<name>E9SBY8_RUMAL</name>
<dbReference type="Gene3D" id="1.10.10.10">
    <property type="entry name" value="Winged helix-like DNA-binding domain superfamily/Winged helix DNA-binding domain"/>
    <property type="match status" value="1"/>
</dbReference>
<reference evidence="2 3" key="1">
    <citation type="submission" date="2011-02" db="EMBL/GenBank/DDBJ databases">
        <authorList>
            <person name="Nelson K.E."/>
            <person name="Sutton G."/>
            <person name="Torralba M."/>
            <person name="Durkin S."/>
            <person name="Harkins D."/>
            <person name="Montgomery R."/>
            <person name="Ziemer C."/>
            <person name="Klaassens E."/>
            <person name="Ocuiv P."/>
            <person name="Morrison M."/>
        </authorList>
    </citation>
    <scope>NUCLEOTIDE SEQUENCE [LARGE SCALE GENOMIC DNA]</scope>
    <source>
        <strain evidence="2 3">8</strain>
    </source>
</reference>
<protein>
    <recommendedName>
        <fullName evidence="1">Sporulation initiation factor Spo0A C-terminal domain-containing protein</fullName>
    </recommendedName>
</protein>
<dbReference type="GO" id="GO:0005509">
    <property type="term" value="F:calcium ion binding"/>
    <property type="evidence" value="ECO:0007669"/>
    <property type="project" value="InterPro"/>
</dbReference>
<dbReference type="EMBL" id="ADKM02000075">
    <property type="protein sequence ID" value="EGC03164.1"/>
    <property type="molecule type" value="Genomic_DNA"/>
</dbReference>
<sequence>MVLNYPFVYSIFSWCAKGIVINNNSKIGVSPVLIKERLLFVKDNEHEFENLIEVIKDRYELDFCGYDYSTIKCKAMNMDSDHIICSMEGIEKNDFWNMVPSLPKLTVLYKECNIEQIRFFNDKNIGCYFTVENDKSEIERLFNIICSDVKYRYRDFYNRINNLIYTTFVINGTKYFEGYSLIVEAVVLIFFGDNRSVMSSGEIYRCVGSKAEISEAAVEVALRRCIAHIWQHKEIFNRTDLLTDIIDSPAPPTNTKFLYAVADRLFFKYRSDFYRYYEAMKNDQEKSGNR</sequence>
<keyword evidence="3" id="KW-1185">Reference proteome</keyword>